<evidence type="ECO:0000256" key="3">
    <source>
        <dbReference type="ARBA" id="ARBA00022801"/>
    </source>
</evidence>
<feature type="region of interest" description="Disordered" evidence="6">
    <location>
        <begin position="1"/>
        <end position="51"/>
    </location>
</feature>
<dbReference type="GO" id="GO:0005634">
    <property type="term" value="C:nucleus"/>
    <property type="evidence" value="ECO:0007669"/>
    <property type="project" value="UniProtKB-SubCell"/>
</dbReference>
<dbReference type="SMART" id="SM00490">
    <property type="entry name" value="HELICc"/>
    <property type="match status" value="1"/>
</dbReference>
<evidence type="ECO:0000256" key="4">
    <source>
        <dbReference type="ARBA" id="ARBA00022840"/>
    </source>
</evidence>
<name>A0A0L0HBC9_SPIPD</name>
<dbReference type="InterPro" id="IPR001650">
    <property type="entry name" value="Helicase_C-like"/>
</dbReference>
<dbReference type="InterPro" id="IPR038718">
    <property type="entry name" value="SNF2-like_sf"/>
</dbReference>
<dbReference type="Gene3D" id="3.40.50.10810">
    <property type="entry name" value="Tandem AAA-ATPase domain"/>
    <property type="match status" value="1"/>
</dbReference>
<evidence type="ECO:0000313" key="9">
    <source>
        <dbReference type="EMBL" id="KNC98164.1"/>
    </source>
</evidence>
<protein>
    <submittedName>
        <fullName evidence="9">Uncharacterized protein</fullName>
    </submittedName>
</protein>
<dbReference type="FunFam" id="3.40.50.10810:FF:000019">
    <property type="entry name" value="DNA excision repair protein ERCC-6-like 2 isoform X1"/>
    <property type="match status" value="1"/>
</dbReference>
<dbReference type="InterPro" id="IPR000330">
    <property type="entry name" value="SNF2_N"/>
</dbReference>
<dbReference type="STRING" id="645134.A0A0L0HBC9"/>
<comment type="subcellular location">
    <subcellularLocation>
        <location evidence="1">Nucleus</location>
    </subcellularLocation>
</comment>
<dbReference type="InterPro" id="IPR029256">
    <property type="entry name" value="Heliccase-ass-bd"/>
</dbReference>
<dbReference type="InterPro" id="IPR049730">
    <property type="entry name" value="SNF2/RAD54-like_C"/>
</dbReference>
<keyword evidence="10" id="KW-1185">Reference proteome</keyword>
<dbReference type="SUPFAM" id="SSF52540">
    <property type="entry name" value="P-loop containing nucleoside triphosphate hydrolases"/>
    <property type="match status" value="2"/>
</dbReference>
<keyword evidence="4" id="KW-0067">ATP-binding</keyword>
<dbReference type="InParanoid" id="A0A0L0HBC9"/>
<dbReference type="eggNOG" id="KOG0387">
    <property type="taxonomic scope" value="Eukaryota"/>
</dbReference>
<evidence type="ECO:0000313" key="10">
    <source>
        <dbReference type="Proteomes" id="UP000053201"/>
    </source>
</evidence>
<feature type="domain" description="Helicase ATP-binding" evidence="7">
    <location>
        <begin position="86"/>
        <end position="265"/>
    </location>
</feature>
<dbReference type="InterPro" id="IPR050496">
    <property type="entry name" value="SNF2_RAD54_helicase_repair"/>
</dbReference>
<dbReference type="GeneID" id="27689861"/>
<organism evidence="9 10">
    <name type="scientific">Spizellomyces punctatus (strain DAOM BR117)</name>
    <dbReference type="NCBI Taxonomy" id="645134"/>
    <lineage>
        <taxon>Eukaryota</taxon>
        <taxon>Fungi</taxon>
        <taxon>Fungi incertae sedis</taxon>
        <taxon>Chytridiomycota</taxon>
        <taxon>Chytridiomycota incertae sedis</taxon>
        <taxon>Chytridiomycetes</taxon>
        <taxon>Spizellomycetales</taxon>
        <taxon>Spizellomycetaceae</taxon>
        <taxon>Spizellomyces</taxon>
    </lineage>
</organism>
<evidence type="ECO:0000259" key="8">
    <source>
        <dbReference type="PROSITE" id="PS51194"/>
    </source>
</evidence>
<keyword evidence="5" id="KW-0539">Nucleus</keyword>
<dbReference type="PANTHER" id="PTHR45629">
    <property type="entry name" value="SNF2/RAD54 FAMILY MEMBER"/>
    <property type="match status" value="1"/>
</dbReference>
<keyword evidence="2" id="KW-0547">Nucleotide-binding</keyword>
<dbReference type="Proteomes" id="UP000053201">
    <property type="component" value="Unassembled WGS sequence"/>
</dbReference>
<dbReference type="InterPro" id="IPR027417">
    <property type="entry name" value="P-loop_NTPase"/>
</dbReference>
<dbReference type="RefSeq" id="XP_016606204.1">
    <property type="nucleotide sequence ID" value="XM_016754769.1"/>
</dbReference>
<sequence>MAEPTHQCSESAPSSAQCLQQPATPISPRRGPEEQELIKPYFPHANPPSTKAALRLSSDKKVPDAVPSGINQYLRDYQRDGVRFMYDLYVRNKGGILCDDMGLGKTVQVIALFAAILGKTGSADDQHMRIRALRMNDDVNLIRILIVAPSSVIYNWKRELDTWGYFAVGIFHGTKKDEVLEKAAKGYYEVVLTSFDTCRNNWKAIDEIEWTLLVVDEAHKLKDDKAAITRIMRGMRVRCRLGLTGTAIQNKYKELWCLLDWCNPGSVGSLKDWETNISNILRKGQSFNASKRELALARETAIKLKERILNKWMLRRTKALIAHQLPKKEDLVIFCPLTDTQRIVYDRILKSADFELLVRKNDPCDCKAGRNLRTPRGKCCYQKNGEGVHWRFLVLPGLITLQKISNHLALIMPHADDLKEKRQKDEELIRIGFPNDWESRKPGFREYSDPENCGKWKILEKLLANWQKHGCKVLLFSYSVRLLDMLEKLMYTSGYDYCRLDGKTPVAQRLDIVDEFNCNAEKFVFLISTRAGGVGLNLTSANIVVFDPNWNPSHDLQAQDRAFRIGQRRDVKVYRLIAAGSLEELVYGRQLYKQQQANIGYTASKERRYFEGVMGDPSQTGELFGIENLFALQRESDLITKLIVKRTEKAEIQFEVADLHVDHIRQADSNDGEMIGEDTKDDEEALADQMCGIQGGDDEIVRQSRIERDTVAAILDECGIAYTHVNDDIIGSSKIEEKISSHARKAVEMQMNTQDHAFHPDILNHEVHLQEAAEFGNMTSRVPTVGESGIQTVVGSTPEAVREEQLHEMARVFMFPSTEAFCTHYVNVWSVTPGPFDGLFLRFQLFRHLGNDGTT</sequence>
<evidence type="ECO:0000256" key="2">
    <source>
        <dbReference type="ARBA" id="ARBA00022741"/>
    </source>
</evidence>
<feature type="domain" description="Helicase C-terminal" evidence="8">
    <location>
        <begin position="458"/>
        <end position="610"/>
    </location>
</feature>
<dbReference type="PROSITE" id="PS51192">
    <property type="entry name" value="HELICASE_ATP_BIND_1"/>
    <property type="match status" value="1"/>
</dbReference>
<dbReference type="EMBL" id="KQ257461">
    <property type="protein sequence ID" value="KNC98164.1"/>
    <property type="molecule type" value="Genomic_DNA"/>
</dbReference>
<accession>A0A0L0HBC9</accession>
<evidence type="ECO:0000256" key="1">
    <source>
        <dbReference type="ARBA" id="ARBA00004123"/>
    </source>
</evidence>
<gene>
    <name evidence="9" type="ORF">SPPG_06568</name>
</gene>
<dbReference type="GO" id="GO:0005524">
    <property type="term" value="F:ATP binding"/>
    <property type="evidence" value="ECO:0007669"/>
    <property type="project" value="InterPro"/>
</dbReference>
<evidence type="ECO:0000259" key="7">
    <source>
        <dbReference type="PROSITE" id="PS51192"/>
    </source>
</evidence>
<keyword evidence="3" id="KW-0378">Hydrolase</keyword>
<dbReference type="CDD" id="cd18793">
    <property type="entry name" value="SF2_C_SNF"/>
    <property type="match status" value="1"/>
</dbReference>
<evidence type="ECO:0000256" key="6">
    <source>
        <dbReference type="SAM" id="MobiDB-lite"/>
    </source>
</evidence>
<dbReference type="GO" id="GO:0016787">
    <property type="term" value="F:hydrolase activity"/>
    <property type="evidence" value="ECO:0007669"/>
    <property type="project" value="UniProtKB-KW"/>
</dbReference>
<proteinExistence type="predicted"/>
<dbReference type="Pfam" id="PF00271">
    <property type="entry name" value="Helicase_C"/>
    <property type="match status" value="1"/>
</dbReference>
<reference evidence="9 10" key="1">
    <citation type="submission" date="2009-08" db="EMBL/GenBank/DDBJ databases">
        <title>The Genome Sequence of Spizellomyces punctatus strain DAOM BR117.</title>
        <authorList>
            <consortium name="The Broad Institute Genome Sequencing Platform"/>
            <person name="Russ C."/>
            <person name="Cuomo C."/>
            <person name="Shea T."/>
            <person name="Young S.K."/>
            <person name="Zeng Q."/>
            <person name="Koehrsen M."/>
            <person name="Haas B."/>
            <person name="Borodovsky M."/>
            <person name="Guigo R."/>
            <person name="Alvarado L."/>
            <person name="Berlin A."/>
            <person name="Bochicchio J."/>
            <person name="Borenstein D."/>
            <person name="Chapman S."/>
            <person name="Chen Z."/>
            <person name="Engels R."/>
            <person name="Freedman E."/>
            <person name="Gellesch M."/>
            <person name="Goldberg J."/>
            <person name="Griggs A."/>
            <person name="Gujja S."/>
            <person name="Heiman D."/>
            <person name="Hepburn T."/>
            <person name="Howarth C."/>
            <person name="Jen D."/>
            <person name="Larson L."/>
            <person name="Lewis B."/>
            <person name="Mehta T."/>
            <person name="Park D."/>
            <person name="Pearson M."/>
            <person name="Roberts A."/>
            <person name="Saif S."/>
            <person name="Shenoy N."/>
            <person name="Sisk P."/>
            <person name="Stolte C."/>
            <person name="Sykes S."/>
            <person name="Thomson T."/>
            <person name="Walk T."/>
            <person name="White J."/>
            <person name="Yandava C."/>
            <person name="Burger G."/>
            <person name="Gray M.W."/>
            <person name="Holland P.W.H."/>
            <person name="King N."/>
            <person name="Lang F.B.F."/>
            <person name="Roger A.J."/>
            <person name="Ruiz-Trillo I."/>
            <person name="Lander E."/>
            <person name="Nusbaum C."/>
        </authorList>
    </citation>
    <scope>NUCLEOTIDE SEQUENCE [LARGE SCALE GENOMIC DNA]</scope>
    <source>
        <strain evidence="9 10">DAOM BR117</strain>
    </source>
</reference>
<dbReference type="SMART" id="SM00487">
    <property type="entry name" value="DEXDc"/>
    <property type="match status" value="1"/>
</dbReference>
<feature type="compositionally biased region" description="Polar residues" evidence="6">
    <location>
        <begin position="1"/>
        <end position="24"/>
    </location>
</feature>
<dbReference type="Gene3D" id="3.40.50.300">
    <property type="entry name" value="P-loop containing nucleotide triphosphate hydrolases"/>
    <property type="match status" value="1"/>
</dbReference>
<dbReference type="PROSITE" id="PS51194">
    <property type="entry name" value="HELICASE_CTER"/>
    <property type="match status" value="1"/>
</dbReference>
<dbReference type="OMA" id="DGVIWPY"/>
<dbReference type="InterPro" id="IPR014001">
    <property type="entry name" value="Helicase_ATP-bd"/>
</dbReference>
<dbReference type="AlphaFoldDB" id="A0A0L0HBC9"/>
<dbReference type="Pfam" id="PF00176">
    <property type="entry name" value="SNF2-rel_dom"/>
    <property type="match status" value="1"/>
</dbReference>
<dbReference type="PANTHER" id="PTHR45629:SF7">
    <property type="entry name" value="DNA EXCISION REPAIR PROTEIN ERCC-6-RELATED"/>
    <property type="match status" value="1"/>
</dbReference>
<dbReference type="OrthoDB" id="413460at2759"/>
<dbReference type="Pfam" id="PF14773">
    <property type="entry name" value="VIGSSK"/>
    <property type="match status" value="1"/>
</dbReference>
<evidence type="ECO:0000256" key="5">
    <source>
        <dbReference type="ARBA" id="ARBA00023242"/>
    </source>
</evidence>
<dbReference type="VEuPathDB" id="FungiDB:SPPG_06568"/>